<dbReference type="Proteomes" id="UP000266234">
    <property type="component" value="Unassembled WGS sequence"/>
</dbReference>
<evidence type="ECO:0000313" key="3">
    <source>
        <dbReference type="Proteomes" id="UP000266234"/>
    </source>
</evidence>
<keyword evidence="1" id="KW-1133">Transmembrane helix</keyword>
<accession>A0A395SYP1</accession>
<name>A0A395SYP1_9HYPO</name>
<sequence length="269" mass="30346">MPFVEKQVFTNEKFCGSNYLAKKMAPPAQTPGALILLEMFISITATIIFCVEHPADFRSRLWENGGELGYNSNPNQRIYFYANHLEPPEVPFIWSERLATSNLAIAVLGLVIFIARTAMSRLRYLSHYMNIVYDITLVSLWAMSLVGQTSGDFSDPKHPSPHPWYLTKGCSVSWDRTRGYCHIAQAGLAISVMAEALYSARILREIALVAYIRGQQYRSKEFALNVENTDPMENYTDGECGRLEQKGSDNSLVLSPVLAFFPSDPESRR</sequence>
<organism evidence="2 3">
    <name type="scientific">Fusarium longipes</name>
    <dbReference type="NCBI Taxonomy" id="694270"/>
    <lineage>
        <taxon>Eukaryota</taxon>
        <taxon>Fungi</taxon>
        <taxon>Dikarya</taxon>
        <taxon>Ascomycota</taxon>
        <taxon>Pezizomycotina</taxon>
        <taxon>Sordariomycetes</taxon>
        <taxon>Hypocreomycetidae</taxon>
        <taxon>Hypocreales</taxon>
        <taxon>Nectriaceae</taxon>
        <taxon>Fusarium</taxon>
    </lineage>
</organism>
<proteinExistence type="predicted"/>
<feature type="transmembrane region" description="Helical" evidence="1">
    <location>
        <begin position="98"/>
        <end position="119"/>
    </location>
</feature>
<evidence type="ECO:0000313" key="2">
    <source>
        <dbReference type="EMBL" id="RGP77085.1"/>
    </source>
</evidence>
<dbReference type="AlphaFoldDB" id="A0A395SYP1"/>
<protein>
    <submittedName>
        <fullName evidence="2">Uncharacterized protein</fullName>
    </submittedName>
</protein>
<gene>
    <name evidence="2" type="ORF">FLONG3_4824</name>
</gene>
<reference evidence="2 3" key="1">
    <citation type="journal article" date="2018" name="PLoS Pathog.">
        <title>Evolution of structural diversity of trichothecenes, a family of toxins produced by plant pathogenic and entomopathogenic fungi.</title>
        <authorList>
            <person name="Proctor R.H."/>
            <person name="McCormick S.P."/>
            <person name="Kim H.S."/>
            <person name="Cardoza R.E."/>
            <person name="Stanley A.M."/>
            <person name="Lindo L."/>
            <person name="Kelly A."/>
            <person name="Brown D.W."/>
            <person name="Lee T."/>
            <person name="Vaughan M.M."/>
            <person name="Alexander N.J."/>
            <person name="Busman M."/>
            <person name="Gutierrez S."/>
        </authorList>
    </citation>
    <scope>NUCLEOTIDE SEQUENCE [LARGE SCALE GENOMIC DNA]</scope>
    <source>
        <strain evidence="2 3">NRRL 20695</strain>
    </source>
</reference>
<dbReference type="EMBL" id="PXOG01000101">
    <property type="protein sequence ID" value="RGP77085.1"/>
    <property type="molecule type" value="Genomic_DNA"/>
</dbReference>
<keyword evidence="1" id="KW-0812">Transmembrane</keyword>
<keyword evidence="3" id="KW-1185">Reference proteome</keyword>
<comment type="caution">
    <text evidence="2">The sequence shown here is derived from an EMBL/GenBank/DDBJ whole genome shotgun (WGS) entry which is preliminary data.</text>
</comment>
<feature type="transmembrane region" description="Helical" evidence="1">
    <location>
        <begin position="32"/>
        <end position="51"/>
    </location>
</feature>
<dbReference type="STRING" id="694270.A0A395SYP1"/>
<evidence type="ECO:0000256" key="1">
    <source>
        <dbReference type="SAM" id="Phobius"/>
    </source>
</evidence>
<dbReference type="OrthoDB" id="5352400at2759"/>
<keyword evidence="1" id="KW-0472">Membrane</keyword>